<evidence type="ECO:0000313" key="1">
    <source>
        <dbReference type="EMBL" id="KAF2503094.1"/>
    </source>
</evidence>
<gene>
    <name evidence="1" type="ORF">BU16DRAFT_28879</name>
</gene>
<reference evidence="1" key="1">
    <citation type="journal article" date="2020" name="Stud. Mycol.">
        <title>101 Dothideomycetes genomes: a test case for predicting lifestyles and emergence of pathogens.</title>
        <authorList>
            <person name="Haridas S."/>
            <person name="Albert R."/>
            <person name="Binder M."/>
            <person name="Bloem J."/>
            <person name="Labutti K."/>
            <person name="Salamov A."/>
            <person name="Andreopoulos B."/>
            <person name="Baker S."/>
            <person name="Barry K."/>
            <person name="Bills G."/>
            <person name="Bluhm B."/>
            <person name="Cannon C."/>
            <person name="Castanera R."/>
            <person name="Culley D."/>
            <person name="Daum C."/>
            <person name="Ezra D."/>
            <person name="Gonzalez J."/>
            <person name="Henrissat B."/>
            <person name="Kuo A."/>
            <person name="Liang C."/>
            <person name="Lipzen A."/>
            <person name="Lutzoni F."/>
            <person name="Magnuson J."/>
            <person name="Mondo S."/>
            <person name="Nolan M."/>
            <person name="Ohm R."/>
            <person name="Pangilinan J."/>
            <person name="Park H.-J."/>
            <person name="Ramirez L."/>
            <person name="Alfaro M."/>
            <person name="Sun H."/>
            <person name="Tritt A."/>
            <person name="Yoshinaga Y."/>
            <person name="Zwiers L.-H."/>
            <person name="Turgeon B."/>
            <person name="Goodwin S."/>
            <person name="Spatafora J."/>
            <person name="Crous P."/>
            <person name="Grigoriev I."/>
        </authorList>
    </citation>
    <scope>NUCLEOTIDE SEQUENCE</scope>
    <source>
        <strain evidence="1">CBS 269.34</strain>
    </source>
</reference>
<evidence type="ECO:0000313" key="2">
    <source>
        <dbReference type="Proteomes" id="UP000799750"/>
    </source>
</evidence>
<dbReference type="EMBL" id="MU004181">
    <property type="protein sequence ID" value="KAF2503094.1"/>
    <property type="molecule type" value="Genomic_DNA"/>
</dbReference>
<protein>
    <submittedName>
        <fullName evidence="1">Uncharacterized protein</fullName>
    </submittedName>
</protein>
<dbReference type="Proteomes" id="UP000799750">
    <property type="component" value="Unassembled WGS sequence"/>
</dbReference>
<proteinExistence type="predicted"/>
<keyword evidence="2" id="KW-1185">Reference proteome</keyword>
<organism evidence="1 2">
    <name type="scientific">Lophium mytilinum</name>
    <dbReference type="NCBI Taxonomy" id="390894"/>
    <lineage>
        <taxon>Eukaryota</taxon>
        <taxon>Fungi</taxon>
        <taxon>Dikarya</taxon>
        <taxon>Ascomycota</taxon>
        <taxon>Pezizomycotina</taxon>
        <taxon>Dothideomycetes</taxon>
        <taxon>Pleosporomycetidae</taxon>
        <taxon>Mytilinidiales</taxon>
        <taxon>Mytilinidiaceae</taxon>
        <taxon>Lophium</taxon>
    </lineage>
</organism>
<dbReference type="AlphaFoldDB" id="A0A6A6RF49"/>
<name>A0A6A6RF49_9PEZI</name>
<accession>A0A6A6RF49</accession>
<sequence>MLRISQTGHSGTKTPPLHRLRLNEACNLRHNAQACFLETVSVSGQGIFITLWKYYHLNVGSLADIETSSPEIAANTMLSPLPSRMPGGLLNRRIGYISYSTTAFRAFHSSSLEAESKKDHYP</sequence>